<dbReference type="EMBL" id="CP041372">
    <property type="protein sequence ID" value="QKS72931.1"/>
    <property type="molecule type" value="Genomic_DNA"/>
</dbReference>
<keyword evidence="3" id="KW-1185">Reference proteome</keyword>
<evidence type="ECO:0000313" key="3">
    <source>
        <dbReference type="Proteomes" id="UP000318138"/>
    </source>
</evidence>
<dbReference type="Gene3D" id="1.10.10.10">
    <property type="entry name" value="Winged helix-like DNA-binding domain superfamily/Winged helix DNA-binding domain"/>
    <property type="match status" value="1"/>
</dbReference>
<dbReference type="RefSeq" id="WP_176010898.1">
    <property type="nucleotide sequence ID" value="NZ_CP041372.2"/>
</dbReference>
<dbReference type="Proteomes" id="UP000318138">
    <property type="component" value="Chromosome"/>
</dbReference>
<protein>
    <submittedName>
        <fullName evidence="2">PadR family transcriptional regulator</fullName>
    </submittedName>
</protein>
<evidence type="ECO:0000313" key="2">
    <source>
        <dbReference type="EMBL" id="QKS72931.1"/>
    </source>
</evidence>
<evidence type="ECO:0000259" key="1">
    <source>
        <dbReference type="Pfam" id="PF03551"/>
    </source>
</evidence>
<dbReference type="PANTHER" id="PTHR43252">
    <property type="entry name" value="TRANSCRIPTIONAL REGULATOR YQJI"/>
    <property type="match status" value="1"/>
</dbReference>
<dbReference type="KEGG" id="psua:FLK61_40745"/>
<reference evidence="3" key="1">
    <citation type="submission" date="2019-07" db="EMBL/GenBank/DDBJ databases">
        <title>Bacillus alkalisoli sp. nov. isolated from saline soil.</title>
        <authorList>
            <person name="Sun J.-Q."/>
            <person name="Xu L."/>
        </authorList>
    </citation>
    <scope>NUCLEOTIDE SEQUENCE [LARGE SCALE GENOMIC DNA]</scope>
    <source>
        <strain evidence="3">M4U3P1</strain>
    </source>
</reference>
<feature type="domain" description="Transcription regulator PadR N-terminal" evidence="1">
    <location>
        <begin position="6"/>
        <end position="77"/>
    </location>
</feature>
<dbReference type="InterPro" id="IPR036388">
    <property type="entry name" value="WH-like_DNA-bd_sf"/>
</dbReference>
<accession>A0A859FJF5</accession>
<name>A0A859FJF5_9BACI</name>
<dbReference type="Pfam" id="PF03551">
    <property type="entry name" value="PadR"/>
    <property type="match status" value="1"/>
</dbReference>
<dbReference type="PANTHER" id="PTHR43252:SF7">
    <property type="entry name" value="TRANSCRIPTIONAL REGULATOR YQJI"/>
    <property type="match status" value="1"/>
</dbReference>
<dbReference type="AlphaFoldDB" id="A0A859FJF5"/>
<sequence>MYELIILSTLMTGQAHGYSIAQTINSIIGPIAKASNGRIYPLLAKLEKQGFVKNVVKQINGRQQKVFTLTPTGKERFFALMLDTESNPKEYQELFSFKVTVFDLLQQEKRLQLTEHYVEYCEAHIEHLKKGVEASSSYLFGEDKPSYLNKVMTHRINQWQVEKEWALTIKKQLEEDLQ</sequence>
<dbReference type="InterPro" id="IPR005149">
    <property type="entry name" value="Tscrpt_reg_PadR_N"/>
</dbReference>
<organism evidence="2 3">
    <name type="scientific">Paenalkalicoccus suaedae</name>
    <dbReference type="NCBI Taxonomy" id="2592382"/>
    <lineage>
        <taxon>Bacteria</taxon>
        <taxon>Bacillati</taxon>
        <taxon>Bacillota</taxon>
        <taxon>Bacilli</taxon>
        <taxon>Bacillales</taxon>
        <taxon>Bacillaceae</taxon>
        <taxon>Paenalkalicoccus</taxon>
    </lineage>
</organism>
<gene>
    <name evidence="2" type="ORF">FLK61_40745</name>
</gene>
<dbReference type="SUPFAM" id="SSF46785">
    <property type="entry name" value="Winged helix' DNA-binding domain"/>
    <property type="match status" value="1"/>
</dbReference>
<dbReference type="InterPro" id="IPR036390">
    <property type="entry name" value="WH_DNA-bd_sf"/>
</dbReference>
<proteinExistence type="predicted"/>